<dbReference type="AlphaFoldDB" id="A0A1Y3QVY3"/>
<sequence>MILSENALYIKYIRLKEAGDLPHEYPYTVPALAGFSGLRFRRPVTFIVGENGMGKSTLLEAIAVKAGFNAEGGSKNFRFATRETHSPLYGNLVLGRGLQPRDGYFLRAESFYNVATEIDQIADGIHRYYGDKSLHRQSHGESFLSLLEHRLRGNGLYIFDEPEAALSPSRQMYMLCRIKQLVESGSQFIVSTHSPIVMAYPGADIYEIADNGLQFTELEQTPHYLLMKRFCLDHEGMLRQLGFDIRKP</sequence>
<dbReference type="InterPro" id="IPR038729">
    <property type="entry name" value="Rad50/SbcC_AAA"/>
</dbReference>
<reference evidence="10" key="1">
    <citation type="submission" date="2017-04" db="EMBL/GenBank/DDBJ databases">
        <title>Function of individual gut microbiota members based on whole genome sequencing of pure cultures obtained from chicken caecum.</title>
        <authorList>
            <person name="Medvecky M."/>
            <person name="Cejkova D."/>
            <person name="Polansky O."/>
            <person name="Karasova D."/>
            <person name="Kubasova T."/>
            <person name="Cizek A."/>
            <person name="Rychlik I."/>
        </authorList>
    </citation>
    <scope>NUCLEOTIDE SEQUENCE [LARGE SCALE GENOMIC DNA]</scope>
    <source>
        <strain evidence="10">An90</strain>
    </source>
</reference>
<dbReference type="GO" id="GO:0005886">
    <property type="term" value="C:plasma membrane"/>
    <property type="evidence" value="ECO:0007669"/>
    <property type="project" value="UniProtKB-SubCell"/>
</dbReference>
<dbReference type="GO" id="GO:0006826">
    <property type="term" value="P:iron ion transport"/>
    <property type="evidence" value="ECO:0007669"/>
    <property type="project" value="UniProtKB-KW"/>
</dbReference>
<evidence type="ECO:0000256" key="2">
    <source>
        <dbReference type="ARBA" id="ARBA00022448"/>
    </source>
</evidence>
<keyword evidence="7" id="KW-0472">Membrane</keyword>
<protein>
    <submittedName>
        <fullName evidence="9">AAA family ATPase</fullName>
    </submittedName>
</protein>
<dbReference type="InterPro" id="IPR027417">
    <property type="entry name" value="P-loop_NTPase"/>
</dbReference>
<accession>A0A1Y3QVY3</accession>
<comment type="subcellular location">
    <subcellularLocation>
        <location evidence="1">Cell membrane</location>
        <topology evidence="1">Peripheral membrane protein</topology>
    </subcellularLocation>
</comment>
<dbReference type="GO" id="GO:0016887">
    <property type="term" value="F:ATP hydrolysis activity"/>
    <property type="evidence" value="ECO:0007669"/>
    <property type="project" value="InterPro"/>
</dbReference>
<keyword evidence="5" id="KW-0408">Iron</keyword>
<evidence type="ECO:0000256" key="4">
    <source>
        <dbReference type="ARBA" id="ARBA00022496"/>
    </source>
</evidence>
<dbReference type="OrthoDB" id="9808363at2"/>
<dbReference type="InterPro" id="IPR003593">
    <property type="entry name" value="AAA+_ATPase"/>
</dbReference>
<evidence type="ECO:0000256" key="7">
    <source>
        <dbReference type="ARBA" id="ARBA00023136"/>
    </source>
</evidence>
<dbReference type="eggNOG" id="COG3910">
    <property type="taxonomic scope" value="Bacteria"/>
</dbReference>
<keyword evidence="6" id="KW-0406">Ion transport</keyword>
<name>A0A1Y3QVY3_9BACT</name>
<keyword evidence="3" id="KW-1003">Cell membrane</keyword>
<comment type="caution">
    <text evidence="9">The sequence shown here is derived from an EMBL/GenBank/DDBJ whole genome shotgun (WGS) entry which is preliminary data.</text>
</comment>
<evidence type="ECO:0000259" key="8">
    <source>
        <dbReference type="SMART" id="SM00382"/>
    </source>
</evidence>
<dbReference type="Gene3D" id="3.40.50.300">
    <property type="entry name" value="P-loop containing nucleotide triphosphate hydrolases"/>
    <property type="match status" value="2"/>
</dbReference>
<dbReference type="EMBL" id="NFHB01000007">
    <property type="protein sequence ID" value="OUN02557.1"/>
    <property type="molecule type" value="Genomic_DNA"/>
</dbReference>
<dbReference type="SMART" id="SM00382">
    <property type="entry name" value="AAA"/>
    <property type="match status" value="1"/>
</dbReference>
<dbReference type="InterPro" id="IPR041685">
    <property type="entry name" value="AAA_GajA/Old/RecF-like"/>
</dbReference>
<evidence type="ECO:0000256" key="5">
    <source>
        <dbReference type="ARBA" id="ARBA00023004"/>
    </source>
</evidence>
<proteinExistence type="predicted"/>
<dbReference type="Pfam" id="PF13476">
    <property type="entry name" value="AAA_23"/>
    <property type="match status" value="1"/>
</dbReference>
<evidence type="ECO:0000313" key="9">
    <source>
        <dbReference type="EMBL" id="OUN02557.1"/>
    </source>
</evidence>
<dbReference type="Pfam" id="PF13175">
    <property type="entry name" value="AAA_15"/>
    <property type="match status" value="1"/>
</dbReference>
<evidence type="ECO:0000256" key="1">
    <source>
        <dbReference type="ARBA" id="ARBA00004202"/>
    </source>
</evidence>
<organism evidence="9 10">
    <name type="scientific">Alistipes onderdonkii</name>
    <dbReference type="NCBI Taxonomy" id="328813"/>
    <lineage>
        <taxon>Bacteria</taxon>
        <taxon>Pseudomonadati</taxon>
        <taxon>Bacteroidota</taxon>
        <taxon>Bacteroidia</taxon>
        <taxon>Bacteroidales</taxon>
        <taxon>Rikenellaceae</taxon>
        <taxon>Alistipes</taxon>
    </lineage>
</organism>
<keyword evidence="2" id="KW-0813">Transport</keyword>
<keyword evidence="4" id="KW-0410">Iron transport</keyword>
<dbReference type="InterPro" id="IPR051535">
    <property type="entry name" value="Siderophore_ABC-ATPase"/>
</dbReference>
<dbReference type="PANTHER" id="PTHR42771">
    <property type="entry name" value="IRON(3+)-HYDROXAMATE IMPORT ATP-BINDING PROTEIN FHUC"/>
    <property type="match status" value="1"/>
</dbReference>
<feature type="domain" description="AAA+ ATPase" evidence="8">
    <location>
        <begin position="41"/>
        <end position="213"/>
    </location>
</feature>
<dbReference type="SUPFAM" id="SSF52540">
    <property type="entry name" value="P-loop containing nucleoside triphosphate hydrolases"/>
    <property type="match status" value="1"/>
</dbReference>
<dbReference type="RefSeq" id="WP_087402914.1">
    <property type="nucleotide sequence ID" value="NZ_NFHB01000007.1"/>
</dbReference>
<dbReference type="Proteomes" id="UP000195772">
    <property type="component" value="Unassembled WGS sequence"/>
</dbReference>
<evidence type="ECO:0000256" key="6">
    <source>
        <dbReference type="ARBA" id="ARBA00023065"/>
    </source>
</evidence>
<gene>
    <name evidence="9" type="ORF">B5G41_10930</name>
</gene>
<evidence type="ECO:0000256" key="3">
    <source>
        <dbReference type="ARBA" id="ARBA00022475"/>
    </source>
</evidence>
<dbReference type="GO" id="GO:0006302">
    <property type="term" value="P:double-strand break repair"/>
    <property type="evidence" value="ECO:0007669"/>
    <property type="project" value="InterPro"/>
</dbReference>
<evidence type="ECO:0000313" key="10">
    <source>
        <dbReference type="Proteomes" id="UP000195772"/>
    </source>
</evidence>
<dbReference type="PANTHER" id="PTHR42771:SF2">
    <property type="entry name" value="IRON(3+)-HYDROXAMATE IMPORT ATP-BINDING PROTEIN FHUC"/>
    <property type="match status" value="1"/>
</dbReference>